<evidence type="ECO:0000313" key="2">
    <source>
        <dbReference type="EMBL" id="KAG5561892.1"/>
    </source>
</evidence>
<name>A0AAV6LAA3_9ERIC</name>
<comment type="caution">
    <text evidence="2">The sequence shown here is derived from an EMBL/GenBank/DDBJ whole genome shotgun (WGS) entry which is preliminary data.</text>
</comment>
<dbReference type="AlphaFoldDB" id="A0AAV6LAA3"/>
<dbReference type="EMBL" id="JACTNZ010000002">
    <property type="protein sequence ID" value="KAG5561892.1"/>
    <property type="molecule type" value="Genomic_DNA"/>
</dbReference>
<protein>
    <submittedName>
        <fullName evidence="2">Uncharacterized protein</fullName>
    </submittedName>
</protein>
<sequence>MSQEISQYVGSAMTEIRDSNLHLAASMGSLNTNVNAMAATMGDMVEMMKEERKAKGLADAPPRSPVMPHFGVFNGVSGRQPPGGFASQQPFGFQASSSGGGPAHSGVHYQLQDQTGQNPPMPVENLERRFMLGGKRARKRSPYGQPFQVQRKTSLPSLEENASPKKERWRRP</sequence>
<organism evidence="2 3">
    <name type="scientific">Rhododendron griersonianum</name>
    <dbReference type="NCBI Taxonomy" id="479676"/>
    <lineage>
        <taxon>Eukaryota</taxon>
        <taxon>Viridiplantae</taxon>
        <taxon>Streptophyta</taxon>
        <taxon>Embryophyta</taxon>
        <taxon>Tracheophyta</taxon>
        <taxon>Spermatophyta</taxon>
        <taxon>Magnoliopsida</taxon>
        <taxon>eudicotyledons</taxon>
        <taxon>Gunneridae</taxon>
        <taxon>Pentapetalae</taxon>
        <taxon>asterids</taxon>
        <taxon>Ericales</taxon>
        <taxon>Ericaceae</taxon>
        <taxon>Ericoideae</taxon>
        <taxon>Rhodoreae</taxon>
        <taxon>Rhododendron</taxon>
    </lineage>
</organism>
<gene>
    <name evidence="2" type="ORF">RHGRI_004813</name>
</gene>
<dbReference type="Proteomes" id="UP000823749">
    <property type="component" value="Chromosome 2"/>
</dbReference>
<keyword evidence="3" id="KW-1185">Reference proteome</keyword>
<feature type="region of interest" description="Disordered" evidence="1">
    <location>
        <begin position="57"/>
        <end position="172"/>
    </location>
</feature>
<feature type="compositionally biased region" description="Polar residues" evidence="1">
    <location>
        <begin position="147"/>
        <end position="156"/>
    </location>
</feature>
<evidence type="ECO:0000313" key="3">
    <source>
        <dbReference type="Proteomes" id="UP000823749"/>
    </source>
</evidence>
<accession>A0AAV6LAA3</accession>
<evidence type="ECO:0000256" key="1">
    <source>
        <dbReference type="SAM" id="MobiDB-lite"/>
    </source>
</evidence>
<reference evidence="2" key="1">
    <citation type="submission" date="2020-08" db="EMBL/GenBank/DDBJ databases">
        <title>Plant Genome Project.</title>
        <authorList>
            <person name="Zhang R.-G."/>
        </authorList>
    </citation>
    <scope>NUCLEOTIDE SEQUENCE</scope>
    <source>
        <strain evidence="2">WSP0</strain>
        <tissue evidence="2">Leaf</tissue>
    </source>
</reference>
<proteinExistence type="predicted"/>